<dbReference type="InterPro" id="IPR052336">
    <property type="entry name" value="MlaD_Phospholipid_Transporter"/>
</dbReference>
<organism evidence="2 3">
    <name type="scientific">Haloechinothrix salitolerans</name>
    <dbReference type="NCBI Taxonomy" id="926830"/>
    <lineage>
        <taxon>Bacteria</taxon>
        <taxon>Bacillati</taxon>
        <taxon>Actinomycetota</taxon>
        <taxon>Actinomycetes</taxon>
        <taxon>Pseudonocardiales</taxon>
        <taxon>Pseudonocardiaceae</taxon>
        <taxon>Haloechinothrix</taxon>
    </lineage>
</organism>
<name>A0ABW2BTW4_9PSEU</name>
<keyword evidence="3" id="KW-1185">Reference proteome</keyword>
<evidence type="ECO:0000259" key="1">
    <source>
        <dbReference type="Pfam" id="PF02470"/>
    </source>
</evidence>
<protein>
    <submittedName>
        <fullName evidence="2">MlaD family protein</fullName>
    </submittedName>
</protein>
<dbReference type="Pfam" id="PF02470">
    <property type="entry name" value="MlaD"/>
    <property type="match status" value="1"/>
</dbReference>
<evidence type="ECO:0000313" key="3">
    <source>
        <dbReference type="Proteomes" id="UP001596337"/>
    </source>
</evidence>
<dbReference type="InterPro" id="IPR003399">
    <property type="entry name" value="Mce/MlaD"/>
</dbReference>
<proteinExistence type="predicted"/>
<accession>A0ABW2BTW4</accession>
<reference evidence="3" key="1">
    <citation type="journal article" date="2019" name="Int. J. Syst. Evol. Microbiol.">
        <title>The Global Catalogue of Microorganisms (GCM) 10K type strain sequencing project: providing services to taxonomists for standard genome sequencing and annotation.</title>
        <authorList>
            <consortium name="The Broad Institute Genomics Platform"/>
            <consortium name="The Broad Institute Genome Sequencing Center for Infectious Disease"/>
            <person name="Wu L."/>
            <person name="Ma J."/>
        </authorList>
    </citation>
    <scope>NUCLEOTIDE SEQUENCE [LARGE SCALE GENOMIC DNA]</scope>
    <source>
        <strain evidence="3">KCTC 32255</strain>
    </source>
</reference>
<dbReference type="PANTHER" id="PTHR33371:SF4">
    <property type="entry name" value="INTERMEMBRANE PHOSPHOLIPID TRANSPORT SYSTEM BINDING PROTEIN MLAD"/>
    <property type="match status" value="1"/>
</dbReference>
<evidence type="ECO:0000313" key="2">
    <source>
        <dbReference type="EMBL" id="MFC6866425.1"/>
    </source>
</evidence>
<feature type="domain" description="Mce/MlaD" evidence="1">
    <location>
        <begin position="31"/>
        <end position="107"/>
    </location>
</feature>
<dbReference type="EMBL" id="JBHSXX010000001">
    <property type="protein sequence ID" value="MFC6866425.1"/>
    <property type="molecule type" value="Genomic_DNA"/>
</dbReference>
<dbReference type="Proteomes" id="UP001596337">
    <property type="component" value="Unassembled WGS sequence"/>
</dbReference>
<dbReference type="PANTHER" id="PTHR33371">
    <property type="entry name" value="INTERMEMBRANE PHOSPHOLIPID TRANSPORT SYSTEM BINDING PROTEIN MLAD-RELATED"/>
    <property type="match status" value="1"/>
</dbReference>
<sequence length="394" mass="42012">MTTLVVLGLGTLGYIFSQQQTIQWPWHDEFRFSATFDEAPAVNPESRQEVRIAGVSVGDIQSASVDDEGNAKVEMSIDSGHAIYENARVVLRPKSPLNEMYVALDPGGPPAERLAAGSTLPITSSSRPVQVDEALGHLDANARDALTTLLSESDVALANAPSRLPGGLDATGEVLKDLRPVVTTLQSRQRALAQLVNALGRISTAVGDNDQRLSSLASSLQRTLRTTGKRGGDLDAALAELPEFTAELKRAMSSVSELSSELDPTLDNLRGATDKLPGSLAQFTKTIDQVGKTVDAARPVVAKAKPVVRDLRPFIGDVRASLVDVKEITRRFQPITSAVLPYLTDLKAFVVNTRSVVSLRDKDGSAYRAAAQLSDETISGLVPLLPELAAAASR</sequence>
<gene>
    <name evidence="2" type="ORF">ACFQGD_04640</name>
</gene>
<dbReference type="RefSeq" id="WP_345402061.1">
    <property type="nucleotide sequence ID" value="NZ_BAABLA010000108.1"/>
</dbReference>
<comment type="caution">
    <text evidence="2">The sequence shown here is derived from an EMBL/GenBank/DDBJ whole genome shotgun (WGS) entry which is preliminary data.</text>
</comment>
<dbReference type="Gene3D" id="1.20.5.300">
    <property type="match status" value="1"/>
</dbReference>